<dbReference type="PANTHER" id="PTHR12916">
    <property type="entry name" value="CYTOCHROME C OXIDASE POLYPEPTIDE VIC-2"/>
    <property type="match status" value="1"/>
</dbReference>
<dbReference type="InterPro" id="IPR013320">
    <property type="entry name" value="ConA-like_dom_sf"/>
</dbReference>
<feature type="domain" description="EGF-like" evidence="6">
    <location>
        <begin position="68"/>
        <end position="104"/>
    </location>
</feature>
<dbReference type="InterPro" id="IPR001881">
    <property type="entry name" value="EGF-like_Ca-bd_dom"/>
</dbReference>
<evidence type="ECO:0000313" key="7">
    <source>
        <dbReference type="EMBL" id="KAJ8972695.1"/>
    </source>
</evidence>
<proteinExistence type="predicted"/>
<reference evidence="7" key="1">
    <citation type="journal article" date="2023" name="Insect Mol. Biol.">
        <title>Genome sequencing provides insights into the evolution of gene families encoding plant cell wall-degrading enzymes in longhorned beetles.</title>
        <authorList>
            <person name="Shin N.R."/>
            <person name="Okamura Y."/>
            <person name="Kirsch R."/>
            <person name="Pauchet Y."/>
        </authorList>
    </citation>
    <scope>NUCLEOTIDE SEQUENCE</scope>
    <source>
        <strain evidence="7">RBIC_L_NR</strain>
    </source>
</reference>
<keyword evidence="3 4" id="KW-1015">Disulfide bond</keyword>
<dbReference type="GO" id="GO:0005509">
    <property type="term" value="F:calcium ion binding"/>
    <property type="evidence" value="ECO:0007669"/>
    <property type="project" value="InterPro"/>
</dbReference>
<comment type="caution">
    <text evidence="4">Lacks conserved residue(s) required for the propagation of feature annotation.</text>
</comment>
<evidence type="ECO:0000256" key="3">
    <source>
        <dbReference type="ARBA" id="ARBA00023157"/>
    </source>
</evidence>
<dbReference type="GO" id="GO:0005112">
    <property type="term" value="F:Notch binding"/>
    <property type="evidence" value="ECO:0007669"/>
    <property type="project" value="TreeGrafter"/>
</dbReference>
<dbReference type="GO" id="GO:0030154">
    <property type="term" value="P:cell differentiation"/>
    <property type="evidence" value="ECO:0007669"/>
    <property type="project" value="UniProtKB-ARBA"/>
</dbReference>
<feature type="domain" description="EGF-like" evidence="6">
    <location>
        <begin position="770"/>
        <end position="811"/>
    </location>
</feature>
<dbReference type="InterPro" id="IPR049883">
    <property type="entry name" value="NOTCH1_EGF-like"/>
</dbReference>
<dbReference type="InterPro" id="IPR013032">
    <property type="entry name" value="EGF-like_CS"/>
</dbReference>
<comment type="caution">
    <text evidence="7">The sequence shown here is derived from an EMBL/GenBank/DDBJ whole genome shotgun (WGS) entry which is preliminary data.</text>
</comment>
<feature type="domain" description="EGF-like" evidence="6">
    <location>
        <begin position="634"/>
        <end position="669"/>
    </location>
</feature>
<dbReference type="SMART" id="SM00282">
    <property type="entry name" value="LamG"/>
    <property type="match status" value="2"/>
</dbReference>
<feature type="domain" description="EGF-like" evidence="6">
    <location>
        <begin position="598"/>
        <end position="632"/>
    </location>
</feature>
<feature type="domain" description="EGF-like" evidence="6">
    <location>
        <begin position="692"/>
        <end position="733"/>
    </location>
</feature>
<sequence length="897" mass="100190">MKITTLHLQASLRPTLEALQAILRKLTHGQPSLVGCTEDVLINGEWVLPQIRNAAWLTFQNVDIGCLREPQCNPNPCHSGGHCTDRWRDFSCTCERPYLGHTCQYNYTAATFGYENITNSLVTVHVADYARRAVRSIVDLSMFIRTRQPKGQIFYLGSGLLANYQSSTIDDTCISAQLESGELYVQIQFNGPAEGYTVGGVKLDNGYNHLIEVIRNVTLVQVKLNGTEYFRKTIAATGTLDAQVLYLGGQPQSRSVRQTNENLITDKLDSTPPTAPASITTVLSNTPFKGIIQDVQISNGSSTMIVEFYPLQAPDLDIPPSFGSVSFDRATVLQGVRSDDSCRINPCYHNGISENTWNDYRCICTRGFKGKDCNELEFCELEGCPVGSECKNLEDGYECIVNSTFNGLQAPLQYHLTIFPTSVNNFFFNSLELSYRTRSWGTVLYGKHIDNYFVVFIYHNEVVVEWNFNGQVTTKRFRKDRFEGQWISLLFVFKDPVLRGGFRENVVDESPNFEVIDFDISTFTEILKTVGEYFSEDVLLYKVDQDKKTDNFKGCLGEIRIGGLLLPYFPTKEIYPNQTYAEEIFELDVSSKLDYGCILCYNADCFNQGFCINSTETYKCNCQPGYSADDCSIDINECENNQCQNNAACIDMVAKYECECLPGHGGTCNDLIGMFKCDCPEDFVGKQCEAPLLITCENKPCREGATCETGPNEQTGNNFTCLCTEGMEGPLCDTPFCLRKHCDQGHCNTTGEVPYCEYQRGFEGKFCEVNIDECISPTGGSPCQNGGVCIDGIYSYDCNCTETGYTGLLCEMDVDECKTDRMACGRAGTCENMPGSYRCICDSIKGKCGHQCMAIPVNIARSKRATRGTYSPSAQEFCNPRVELDHVLKPPPEERLI</sequence>
<feature type="disulfide bond" evidence="4">
    <location>
        <begin position="94"/>
        <end position="103"/>
    </location>
</feature>
<dbReference type="GO" id="GO:0048513">
    <property type="term" value="P:animal organ development"/>
    <property type="evidence" value="ECO:0007669"/>
    <property type="project" value="UniProtKB-ARBA"/>
</dbReference>
<dbReference type="GO" id="GO:0009653">
    <property type="term" value="P:anatomical structure morphogenesis"/>
    <property type="evidence" value="ECO:0007669"/>
    <property type="project" value="UniProtKB-ARBA"/>
</dbReference>
<dbReference type="CDD" id="cd00110">
    <property type="entry name" value="LamG"/>
    <property type="match status" value="1"/>
</dbReference>
<feature type="domain" description="EGF-like" evidence="6">
    <location>
        <begin position="338"/>
        <end position="374"/>
    </location>
</feature>
<dbReference type="GO" id="GO:0007219">
    <property type="term" value="P:Notch signaling pathway"/>
    <property type="evidence" value="ECO:0007669"/>
    <property type="project" value="TreeGrafter"/>
</dbReference>
<dbReference type="Gene3D" id="2.10.25.10">
    <property type="entry name" value="Laminin"/>
    <property type="match status" value="8"/>
</dbReference>
<dbReference type="PROSITE" id="PS01186">
    <property type="entry name" value="EGF_2"/>
    <property type="match status" value="3"/>
</dbReference>
<feature type="disulfide bond" evidence="4">
    <location>
        <begin position="622"/>
        <end position="631"/>
    </location>
</feature>
<dbReference type="InterPro" id="IPR000742">
    <property type="entry name" value="EGF"/>
</dbReference>
<dbReference type="PROSITE" id="PS00010">
    <property type="entry name" value="ASX_HYDROXYL"/>
    <property type="match status" value="5"/>
</dbReference>
<dbReference type="SMART" id="SM00179">
    <property type="entry name" value="EGF_CA"/>
    <property type="match status" value="7"/>
</dbReference>
<dbReference type="SMART" id="SM00181">
    <property type="entry name" value="EGF"/>
    <property type="match status" value="8"/>
</dbReference>
<dbReference type="Proteomes" id="UP001162156">
    <property type="component" value="Unassembled WGS sequence"/>
</dbReference>
<keyword evidence="1 4" id="KW-0245">EGF-like domain</keyword>
<dbReference type="Pfam" id="PF00008">
    <property type="entry name" value="EGF"/>
    <property type="match status" value="2"/>
</dbReference>
<dbReference type="Gene3D" id="2.60.120.200">
    <property type="match status" value="1"/>
</dbReference>
<dbReference type="InterPro" id="IPR001791">
    <property type="entry name" value="Laminin_G"/>
</dbReference>
<dbReference type="PROSITE" id="PS01187">
    <property type="entry name" value="EGF_CA"/>
    <property type="match status" value="3"/>
</dbReference>
<accession>A0AAV8ZZG1</accession>
<dbReference type="SUPFAM" id="SSF57196">
    <property type="entry name" value="EGF/Laminin"/>
    <property type="match status" value="6"/>
</dbReference>
<dbReference type="PANTHER" id="PTHR12916:SF9">
    <property type="entry name" value="NEUROGENIC LOCUS NOTCH HOMOLOG PROTEIN 1-RELATED"/>
    <property type="match status" value="1"/>
</dbReference>
<dbReference type="InterPro" id="IPR000152">
    <property type="entry name" value="EGF-type_Asp/Asn_hydroxyl_site"/>
</dbReference>
<keyword evidence="8" id="KW-1185">Reference proteome</keyword>
<evidence type="ECO:0000256" key="2">
    <source>
        <dbReference type="ARBA" id="ARBA00022737"/>
    </source>
</evidence>
<keyword evidence="2" id="KW-0677">Repeat</keyword>
<dbReference type="PROSITE" id="PS50026">
    <property type="entry name" value="EGF_3"/>
    <property type="match status" value="7"/>
</dbReference>
<dbReference type="SUPFAM" id="SSF49899">
    <property type="entry name" value="Concanavalin A-like lectins/glucanases"/>
    <property type="match status" value="2"/>
</dbReference>
<feature type="domain" description="EGF-like" evidence="6">
    <location>
        <begin position="813"/>
        <end position="853"/>
    </location>
</feature>
<gene>
    <name evidence="7" type="ORF">NQ314_000062</name>
</gene>
<dbReference type="Pfam" id="PF12661">
    <property type="entry name" value="hEGF"/>
    <property type="match status" value="3"/>
</dbReference>
<feature type="disulfide bond" evidence="4">
    <location>
        <begin position="364"/>
        <end position="373"/>
    </location>
</feature>
<evidence type="ECO:0000256" key="4">
    <source>
        <dbReference type="PROSITE-ProRule" id="PRU00076"/>
    </source>
</evidence>
<evidence type="ECO:0000259" key="5">
    <source>
        <dbReference type="PROSITE" id="PS50025"/>
    </source>
</evidence>
<feature type="domain" description="Laminin G" evidence="5">
    <location>
        <begin position="111"/>
        <end position="342"/>
    </location>
</feature>
<dbReference type="Pfam" id="PF00054">
    <property type="entry name" value="Laminin_G_1"/>
    <property type="match status" value="1"/>
</dbReference>
<dbReference type="Pfam" id="PF07645">
    <property type="entry name" value="EGF_CA"/>
    <property type="match status" value="1"/>
</dbReference>
<dbReference type="AlphaFoldDB" id="A0AAV8ZZG1"/>
<evidence type="ECO:0000313" key="8">
    <source>
        <dbReference type="Proteomes" id="UP001162156"/>
    </source>
</evidence>
<name>A0AAV8ZZG1_9CUCU</name>
<dbReference type="PROSITE" id="PS00022">
    <property type="entry name" value="EGF_1"/>
    <property type="match status" value="3"/>
</dbReference>
<evidence type="ECO:0000256" key="1">
    <source>
        <dbReference type="ARBA" id="ARBA00022536"/>
    </source>
</evidence>
<dbReference type="InterPro" id="IPR018097">
    <property type="entry name" value="EGF_Ca-bd_CS"/>
</dbReference>
<feature type="disulfide bond" evidence="4">
    <location>
        <begin position="723"/>
        <end position="732"/>
    </location>
</feature>
<dbReference type="PROSITE" id="PS50025">
    <property type="entry name" value="LAM_G_DOMAIN"/>
    <property type="match status" value="1"/>
</dbReference>
<evidence type="ECO:0000259" key="6">
    <source>
        <dbReference type="PROSITE" id="PS50026"/>
    </source>
</evidence>
<dbReference type="EMBL" id="JANEYF010000025">
    <property type="protein sequence ID" value="KAJ8972695.1"/>
    <property type="molecule type" value="Genomic_DNA"/>
</dbReference>
<organism evidence="7 8">
    <name type="scientific">Rhamnusium bicolor</name>
    <dbReference type="NCBI Taxonomy" id="1586634"/>
    <lineage>
        <taxon>Eukaryota</taxon>
        <taxon>Metazoa</taxon>
        <taxon>Ecdysozoa</taxon>
        <taxon>Arthropoda</taxon>
        <taxon>Hexapoda</taxon>
        <taxon>Insecta</taxon>
        <taxon>Pterygota</taxon>
        <taxon>Neoptera</taxon>
        <taxon>Endopterygota</taxon>
        <taxon>Coleoptera</taxon>
        <taxon>Polyphaga</taxon>
        <taxon>Cucujiformia</taxon>
        <taxon>Chrysomeloidea</taxon>
        <taxon>Cerambycidae</taxon>
        <taxon>Lepturinae</taxon>
        <taxon>Rhagiini</taxon>
        <taxon>Rhamnusium</taxon>
    </lineage>
</organism>
<protein>
    <submittedName>
        <fullName evidence="7">Uncharacterized protein</fullName>
    </submittedName>
</protein>
<dbReference type="CDD" id="cd00054">
    <property type="entry name" value="EGF_CA"/>
    <property type="match status" value="6"/>
</dbReference>